<keyword evidence="3" id="KW-0175">Coiled coil</keyword>
<evidence type="ECO:0000313" key="4">
    <source>
        <dbReference type="EMBL" id="ACY48200.1"/>
    </source>
</evidence>
<gene>
    <name evidence="2" type="primary">rbfA</name>
    <name evidence="4" type="ordered locus">Rmar_1310</name>
</gene>
<comment type="subunit">
    <text evidence="2">Monomer. Binds 30S ribosomal subunits, but not 50S ribosomal subunits or 70S ribosomes.</text>
</comment>
<dbReference type="HOGENOM" id="CLU_089475_4_1_10"/>
<dbReference type="eggNOG" id="COG0858">
    <property type="taxonomic scope" value="Bacteria"/>
</dbReference>
<keyword evidence="2" id="KW-0963">Cytoplasm</keyword>
<dbReference type="InterPro" id="IPR015946">
    <property type="entry name" value="KH_dom-like_a/b"/>
</dbReference>
<dbReference type="OrthoDB" id="9811910at2"/>
<dbReference type="GO" id="GO:0005737">
    <property type="term" value="C:cytoplasm"/>
    <property type="evidence" value="ECO:0007669"/>
    <property type="project" value="UniProtKB-SubCell"/>
</dbReference>
<dbReference type="InterPro" id="IPR000238">
    <property type="entry name" value="RbfA"/>
</dbReference>
<dbReference type="GO" id="GO:0030490">
    <property type="term" value="P:maturation of SSU-rRNA"/>
    <property type="evidence" value="ECO:0007669"/>
    <property type="project" value="UniProtKB-UniRule"/>
</dbReference>
<dbReference type="Proteomes" id="UP000002221">
    <property type="component" value="Chromosome"/>
</dbReference>
<protein>
    <recommendedName>
        <fullName evidence="2">Ribosome-binding factor A</fullName>
    </recommendedName>
</protein>
<dbReference type="GO" id="GO:0043024">
    <property type="term" value="F:ribosomal small subunit binding"/>
    <property type="evidence" value="ECO:0007669"/>
    <property type="project" value="TreeGrafter"/>
</dbReference>
<comment type="similarity">
    <text evidence="2">Belongs to the RbfA family.</text>
</comment>
<evidence type="ECO:0000313" key="5">
    <source>
        <dbReference type="Proteomes" id="UP000002221"/>
    </source>
</evidence>
<dbReference type="RefSeq" id="WP_012843812.1">
    <property type="nucleotide sequence ID" value="NC_013501.1"/>
</dbReference>
<dbReference type="SUPFAM" id="SSF89919">
    <property type="entry name" value="Ribosome-binding factor A, RbfA"/>
    <property type="match status" value="1"/>
</dbReference>
<dbReference type="STRING" id="518766.Rmar_1310"/>
<comment type="subcellular location">
    <subcellularLocation>
        <location evidence="2">Cytoplasm</location>
    </subcellularLocation>
</comment>
<proteinExistence type="inferred from homology"/>
<organism evidence="4 5">
    <name type="scientific">Rhodothermus marinus (strain ATCC 43812 / DSM 4252 / R-10)</name>
    <name type="common">Rhodothermus obamensis</name>
    <dbReference type="NCBI Taxonomy" id="518766"/>
    <lineage>
        <taxon>Bacteria</taxon>
        <taxon>Pseudomonadati</taxon>
        <taxon>Rhodothermota</taxon>
        <taxon>Rhodothermia</taxon>
        <taxon>Rhodothermales</taxon>
        <taxon>Rhodothermaceae</taxon>
        <taxon>Rhodothermus</taxon>
    </lineage>
</organism>
<dbReference type="HAMAP" id="MF_00003">
    <property type="entry name" value="RbfA"/>
    <property type="match status" value="1"/>
</dbReference>
<evidence type="ECO:0000256" key="3">
    <source>
        <dbReference type="SAM" id="Coils"/>
    </source>
</evidence>
<dbReference type="NCBIfam" id="TIGR00082">
    <property type="entry name" value="rbfA"/>
    <property type="match status" value="1"/>
</dbReference>
<name>D0MI92_RHOM4</name>
<keyword evidence="5" id="KW-1185">Reference proteome</keyword>
<dbReference type="Gene3D" id="3.30.300.20">
    <property type="match status" value="1"/>
</dbReference>
<feature type="coiled-coil region" evidence="3">
    <location>
        <begin position="97"/>
        <end position="124"/>
    </location>
</feature>
<evidence type="ECO:0000256" key="2">
    <source>
        <dbReference type="HAMAP-Rule" id="MF_00003"/>
    </source>
</evidence>
<keyword evidence="1 2" id="KW-0690">Ribosome biogenesis</keyword>
<reference evidence="4 5" key="1">
    <citation type="journal article" date="2009" name="Stand. Genomic Sci.">
        <title>Complete genome sequence of Rhodothermus marinus type strain (R-10).</title>
        <authorList>
            <person name="Nolan M."/>
            <person name="Tindall B.J."/>
            <person name="Pomrenke H."/>
            <person name="Lapidus A."/>
            <person name="Copeland A."/>
            <person name="Glavina Del Rio T."/>
            <person name="Lucas S."/>
            <person name="Chen F."/>
            <person name="Tice H."/>
            <person name="Cheng J.F."/>
            <person name="Saunders E."/>
            <person name="Han C."/>
            <person name="Bruce D."/>
            <person name="Goodwin L."/>
            <person name="Chain P."/>
            <person name="Pitluck S."/>
            <person name="Ovchinikova G."/>
            <person name="Pati A."/>
            <person name="Ivanova N."/>
            <person name="Mavromatis K."/>
            <person name="Chen A."/>
            <person name="Palaniappan K."/>
            <person name="Land M."/>
            <person name="Hauser L."/>
            <person name="Chang Y.J."/>
            <person name="Jeffries C.D."/>
            <person name="Brettin T."/>
            <person name="Goker M."/>
            <person name="Bristow J."/>
            <person name="Eisen J.A."/>
            <person name="Markowitz V."/>
            <person name="Hugenholtz P."/>
            <person name="Kyrpides N.C."/>
            <person name="Klenk H.P."/>
            <person name="Detter J.C."/>
        </authorList>
    </citation>
    <scope>NUCLEOTIDE SEQUENCE [LARGE SCALE GENOMIC DNA]</scope>
    <source>
        <strain evidence="5">ATCC 43812 / DSM 4252 / R-10</strain>
    </source>
</reference>
<dbReference type="AlphaFoldDB" id="D0MI92"/>
<evidence type="ECO:0000256" key="1">
    <source>
        <dbReference type="ARBA" id="ARBA00022517"/>
    </source>
</evidence>
<dbReference type="Pfam" id="PF02033">
    <property type="entry name" value="RBFA"/>
    <property type="match status" value="1"/>
</dbReference>
<dbReference type="PANTHER" id="PTHR33515:SF1">
    <property type="entry name" value="RIBOSOME-BINDING FACTOR A, CHLOROPLASTIC-RELATED"/>
    <property type="match status" value="1"/>
</dbReference>
<dbReference type="EMBL" id="CP001807">
    <property type="protein sequence ID" value="ACY48200.1"/>
    <property type="molecule type" value="Genomic_DNA"/>
</dbReference>
<sequence length="126" mass="14806">MSSSIRVQRVGSLLKRELADILQFEFGDQLPPMTTVTDVQPTRDLSIAKVYVSIYGTPEQKRAAFRRLQELTPQIRAALAQRIRYQLRFMPELRFVLDETLERAQRVEELLARIREERSRREDQSS</sequence>
<comment type="function">
    <text evidence="2">One of several proteins that assist in the late maturation steps of the functional core of the 30S ribosomal subunit. Associates with free 30S ribosomal subunits (but not with 30S subunits that are part of 70S ribosomes or polysomes). Required for efficient processing of 16S rRNA. May interact with the 5'-terminal helix region of 16S rRNA.</text>
</comment>
<dbReference type="KEGG" id="rmr:Rmar_1310"/>
<dbReference type="PANTHER" id="PTHR33515">
    <property type="entry name" value="RIBOSOME-BINDING FACTOR A, CHLOROPLASTIC-RELATED"/>
    <property type="match status" value="1"/>
</dbReference>
<dbReference type="InterPro" id="IPR023799">
    <property type="entry name" value="RbfA_dom_sf"/>
</dbReference>
<accession>D0MI92</accession>